<dbReference type="Pfam" id="PF01663">
    <property type="entry name" value="Phosphodiest"/>
    <property type="match status" value="1"/>
</dbReference>
<proteinExistence type="predicted"/>
<name>A0ABW3WKD0_9FLAO</name>
<dbReference type="PIRSF" id="PIRSF031924">
    <property type="entry name" value="Pi-irrepressible_AP"/>
    <property type="match status" value="1"/>
</dbReference>
<dbReference type="RefSeq" id="WP_386806906.1">
    <property type="nucleotide sequence ID" value="NZ_JBHTMV010000001.1"/>
</dbReference>
<feature type="signal peptide" evidence="6">
    <location>
        <begin position="1"/>
        <end position="24"/>
    </location>
</feature>
<keyword evidence="8" id="KW-1185">Reference proteome</keyword>
<dbReference type="CDD" id="cd16016">
    <property type="entry name" value="AP-SPAP"/>
    <property type="match status" value="1"/>
</dbReference>
<keyword evidence="3 6" id="KW-0732">Signal</keyword>
<organism evidence="7 8">
    <name type="scientific">Lutibacter holmesii</name>
    <dbReference type="NCBI Taxonomy" id="1137985"/>
    <lineage>
        <taxon>Bacteria</taxon>
        <taxon>Pseudomonadati</taxon>
        <taxon>Bacteroidota</taxon>
        <taxon>Flavobacteriia</taxon>
        <taxon>Flavobacteriales</taxon>
        <taxon>Flavobacteriaceae</taxon>
        <taxon>Lutibacter</taxon>
    </lineage>
</organism>
<dbReference type="PANTHER" id="PTHR10151">
    <property type="entry name" value="ECTONUCLEOTIDE PYROPHOSPHATASE/PHOSPHODIESTERASE"/>
    <property type="match status" value="1"/>
</dbReference>
<dbReference type="InterPro" id="IPR026263">
    <property type="entry name" value="Alkaline_phosphatase_prok"/>
</dbReference>
<evidence type="ECO:0000313" key="7">
    <source>
        <dbReference type="EMBL" id="MFD1292347.1"/>
    </source>
</evidence>
<feature type="chain" id="PRO_5045536535" evidence="6">
    <location>
        <begin position="25"/>
        <end position="577"/>
    </location>
</feature>
<keyword evidence="1" id="KW-0597">Phosphoprotein</keyword>
<dbReference type="SUPFAM" id="SSF53649">
    <property type="entry name" value="Alkaline phosphatase-like"/>
    <property type="match status" value="1"/>
</dbReference>
<keyword evidence="2 4" id="KW-0479">Metal-binding</keyword>
<dbReference type="PANTHER" id="PTHR10151:SF120">
    <property type="entry name" value="BIS(5'-ADENOSYL)-TRIPHOSPHATASE"/>
    <property type="match status" value="1"/>
</dbReference>
<dbReference type="InterPro" id="IPR017850">
    <property type="entry name" value="Alkaline_phosphatase_core_sf"/>
</dbReference>
<dbReference type="InterPro" id="IPR002591">
    <property type="entry name" value="Phosphodiest/P_Trfase"/>
</dbReference>
<evidence type="ECO:0000256" key="5">
    <source>
        <dbReference type="SAM" id="MobiDB-lite"/>
    </source>
</evidence>
<evidence type="ECO:0000256" key="4">
    <source>
        <dbReference type="PIRNR" id="PIRNR031924"/>
    </source>
</evidence>
<reference evidence="8" key="1">
    <citation type="journal article" date="2019" name="Int. J. Syst. Evol. Microbiol.">
        <title>The Global Catalogue of Microorganisms (GCM) 10K type strain sequencing project: providing services to taxonomists for standard genome sequencing and annotation.</title>
        <authorList>
            <consortium name="The Broad Institute Genomics Platform"/>
            <consortium name="The Broad Institute Genome Sequencing Center for Infectious Disease"/>
            <person name="Wu L."/>
            <person name="Ma J."/>
        </authorList>
    </citation>
    <scope>NUCLEOTIDE SEQUENCE [LARGE SCALE GENOMIC DNA]</scope>
    <source>
        <strain evidence="8">CCUG 62221</strain>
    </source>
</reference>
<comment type="caution">
    <text evidence="7">The sequence shown here is derived from an EMBL/GenBank/DDBJ whole genome shotgun (WGS) entry which is preliminary data.</text>
</comment>
<gene>
    <name evidence="7" type="ORF">ACFQ5N_00750</name>
</gene>
<evidence type="ECO:0000256" key="1">
    <source>
        <dbReference type="ARBA" id="ARBA00022553"/>
    </source>
</evidence>
<accession>A0ABW3WKD0</accession>
<dbReference type="Gene3D" id="3.40.720.10">
    <property type="entry name" value="Alkaline Phosphatase, subunit A"/>
    <property type="match status" value="1"/>
</dbReference>
<dbReference type="Gene3D" id="3.30.1360.150">
    <property type="match status" value="1"/>
</dbReference>
<dbReference type="PROSITE" id="PS51257">
    <property type="entry name" value="PROKAR_LIPOPROTEIN"/>
    <property type="match status" value="1"/>
</dbReference>
<dbReference type="EMBL" id="JBHTMV010000001">
    <property type="protein sequence ID" value="MFD1292347.1"/>
    <property type="molecule type" value="Genomic_DNA"/>
</dbReference>
<dbReference type="Proteomes" id="UP001597241">
    <property type="component" value="Unassembled WGS sequence"/>
</dbReference>
<evidence type="ECO:0000256" key="2">
    <source>
        <dbReference type="ARBA" id="ARBA00022723"/>
    </source>
</evidence>
<evidence type="ECO:0000256" key="3">
    <source>
        <dbReference type="ARBA" id="ARBA00022729"/>
    </source>
</evidence>
<evidence type="ECO:0000313" key="8">
    <source>
        <dbReference type="Proteomes" id="UP001597241"/>
    </source>
</evidence>
<feature type="compositionally biased region" description="Polar residues" evidence="5">
    <location>
        <begin position="149"/>
        <end position="161"/>
    </location>
</feature>
<evidence type="ECO:0000256" key="6">
    <source>
        <dbReference type="SAM" id="SignalP"/>
    </source>
</evidence>
<sequence length="577" mass="64077">MKNKFTKLLFLTSIAIVSSFFSCAEGNKTNSQDKKIYKKEPKLVLQITVDQLRGDLPYRFLDNMGEGGFRYLLNNGIVFTDAHHSHANTETIVGHTTLSTGANPSSHGMVANVWLNRSTGYLSYNIEDGRYPLLSENADVNKKTEIDPTQRTARSSGRSPSNILVSTLSDELNLSTNGEAKVFGVSVKDRGAIAMAGQAGKAFWFSKSAKQFVTSAYYYNAYPEWVSTFNKSDFTKKYGNQQWNLLKDKSNYLFGESDDQQWETNFPGFGITFPHNYGDPASKYFGTILTLSPAGDEITLDFAKTLIENEAIGQDDITDYLSVSFSSTDYVGHVFGPSSLEMEDNLLHLDRTLADLLSFVDKKIGLENTLIVLSADHGSPEAAGYLTSRGIDTKNINTDDWDKKNSIASLKKRFGIGQELIKDYFHPYVYLNHEVIKKNNLNLEEVQLAVSEEISKFEGVSAAVSSTMLNKGLVPNTSEMRFVLNNHNSERSGDIYVVFKPHLFVNDFDGLSVASAHGSPWSYDTFVPIIFAGYNFKHQQVNRKVHTIDIAPTLAKMIGSKPPSGSEGTVLVEVVNK</sequence>
<feature type="region of interest" description="Disordered" evidence="5">
    <location>
        <begin position="142"/>
        <end position="161"/>
    </location>
</feature>
<protein>
    <submittedName>
        <fullName evidence="7">Alkaline phosphatase family protein</fullName>
    </submittedName>
</protein>